<name>A0ABV3FFL1_9NOCA</name>
<comment type="caution">
    <text evidence="2">The sequence shown here is derived from an EMBL/GenBank/DDBJ whole genome shotgun (WGS) entry which is preliminary data.</text>
</comment>
<dbReference type="CDD" id="cd06558">
    <property type="entry name" value="crotonase-like"/>
    <property type="match status" value="1"/>
</dbReference>
<gene>
    <name evidence="2" type="ORF">AB0H72_27560</name>
</gene>
<evidence type="ECO:0000313" key="3">
    <source>
        <dbReference type="Proteomes" id="UP001551658"/>
    </source>
</evidence>
<dbReference type="EMBL" id="JBFAIH010000019">
    <property type="protein sequence ID" value="MEV0366458.1"/>
    <property type="molecule type" value="Genomic_DNA"/>
</dbReference>
<feature type="compositionally biased region" description="Basic and acidic residues" evidence="1">
    <location>
        <begin position="272"/>
        <end position="282"/>
    </location>
</feature>
<proteinExistence type="predicted"/>
<keyword evidence="3" id="KW-1185">Reference proteome</keyword>
<dbReference type="InterPro" id="IPR001753">
    <property type="entry name" value="Enoyl-CoA_hydra/iso"/>
</dbReference>
<dbReference type="PANTHER" id="PTHR11941">
    <property type="entry name" value="ENOYL-COA HYDRATASE-RELATED"/>
    <property type="match status" value="1"/>
</dbReference>
<dbReference type="Proteomes" id="UP001551658">
    <property type="component" value="Unassembled WGS sequence"/>
</dbReference>
<accession>A0ABV3FFL1</accession>
<dbReference type="Pfam" id="PF00378">
    <property type="entry name" value="ECH_1"/>
    <property type="match status" value="1"/>
</dbReference>
<reference evidence="2 3" key="1">
    <citation type="submission" date="2024-06" db="EMBL/GenBank/DDBJ databases">
        <title>The Natural Products Discovery Center: Release of the First 8490 Sequenced Strains for Exploring Actinobacteria Biosynthetic Diversity.</title>
        <authorList>
            <person name="Kalkreuter E."/>
            <person name="Kautsar S.A."/>
            <person name="Yang D."/>
            <person name="Bader C.D."/>
            <person name="Teijaro C.N."/>
            <person name="Fluegel L."/>
            <person name="Davis C.M."/>
            <person name="Simpson J.R."/>
            <person name="Lauterbach L."/>
            <person name="Steele A.D."/>
            <person name="Gui C."/>
            <person name="Meng S."/>
            <person name="Li G."/>
            <person name="Viehrig K."/>
            <person name="Ye F."/>
            <person name="Su P."/>
            <person name="Kiefer A.F."/>
            <person name="Nichols A."/>
            <person name="Cepeda A.J."/>
            <person name="Yan W."/>
            <person name="Fan B."/>
            <person name="Jiang Y."/>
            <person name="Adhikari A."/>
            <person name="Zheng C.-J."/>
            <person name="Schuster L."/>
            <person name="Cowan T.M."/>
            <person name="Smanski M.J."/>
            <person name="Chevrette M.G."/>
            <person name="De Carvalho L.P.S."/>
            <person name="Shen B."/>
        </authorList>
    </citation>
    <scope>NUCLEOTIDE SEQUENCE [LARGE SCALE GENOMIC DNA]</scope>
    <source>
        <strain evidence="2 3">NPDC050671</strain>
    </source>
</reference>
<dbReference type="PANTHER" id="PTHR11941:SF54">
    <property type="entry name" value="ENOYL-COA HYDRATASE, MITOCHONDRIAL"/>
    <property type="match status" value="1"/>
</dbReference>
<feature type="region of interest" description="Disordered" evidence="1">
    <location>
        <begin position="253"/>
        <end position="282"/>
    </location>
</feature>
<organism evidence="2 3">
    <name type="scientific">Nocardia fusca</name>
    <dbReference type="NCBI Taxonomy" id="941183"/>
    <lineage>
        <taxon>Bacteria</taxon>
        <taxon>Bacillati</taxon>
        <taxon>Actinomycetota</taxon>
        <taxon>Actinomycetes</taxon>
        <taxon>Mycobacteriales</taxon>
        <taxon>Nocardiaceae</taxon>
        <taxon>Nocardia</taxon>
    </lineage>
</organism>
<dbReference type="Gene3D" id="3.90.226.10">
    <property type="entry name" value="2-enoyl-CoA Hydratase, Chain A, domain 1"/>
    <property type="match status" value="1"/>
</dbReference>
<dbReference type="SUPFAM" id="SSF52096">
    <property type="entry name" value="ClpP/crotonase"/>
    <property type="match status" value="1"/>
</dbReference>
<evidence type="ECO:0000256" key="1">
    <source>
        <dbReference type="SAM" id="MobiDB-lite"/>
    </source>
</evidence>
<sequence>MTVNDAACPSTFTAEERSGVLVVTLNRPPANALNRTLINQLSRLFAELAESSDAPAVVLTGHGGRFFTAGGDIKELEGTASHEIDGRMRDFHALLVGMDRYPRPVVAAVNGHCVGGGMEIALFADQVLAVDHARFGFPEINHGLLPADKGIRRAVGVLGTRATRTMLLTGDLFDVRRAEEIGLVDTVVDPARLVETAVAAAYEASTKAPVLYGALKSSVNSPNDDQDEISLRRTLAAAAAYFGDPHSRALREGWNADRNRGATNATQRLRHQNPEQRAKESS</sequence>
<protein>
    <submittedName>
        <fullName evidence="2">Enoyl-CoA hydratase/isomerase family protein</fullName>
    </submittedName>
</protein>
<dbReference type="InterPro" id="IPR029045">
    <property type="entry name" value="ClpP/crotonase-like_dom_sf"/>
</dbReference>
<evidence type="ECO:0000313" key="2">
    <source>
        <dbReference type="EMBL" id="MEV0366458.1"/>
    </source>
</evidence>
<dbReference type="RefSeq" id="WP_357984473.1">
    <property type="nucleotide sequence ID" value="NZ_JBFAIH010000019.1"/>
</dbReference>